<evidence type="ECO:0000256" key="9">
    <source>
        <dbReference type="SAM" id="MobiDB-lite"/>
    </source>
</evidence>
<keyword evidence="6 10" id="KW-0472">Membrane</keyword>
<dbReference type="PROSITE" id="PS00217">
    <property type="entry name" value="SUGAR_TRANSPORT_2"/>
    <property type="match status" value="1"/>
</dbReference>
<dbReference type="Proteomes" id="UP001251528">
    <property type="component" value="Unassembled WGS sequence"/>
</dbReference>
<dbReference type="Gene3D" id="1.20.1250.20">
    <property type="entry name" value="MFS general substrate transporter like domains"/>
    <property type="match status" value="1"/>
</dbReference>
<reference evidence="12" key="1">
    <citation type="submission" date="2023-06" db="EMBL/GenBank/DDBJ databases">
        <title>Conoideocrella luteorostrata (Hypocreales: Clavicipitaceae), a potential biocontrol fungus for elongate hemlock scale in United States Christmas tree production areas.</title>
        <authorList>
            <person name="Barrett H."/>
            <person name="Lovett B."/>
            <person name="Macias A.M."/>
            <person name="Stajich J.E."/>
            <person name="Kasson M.T."/>
        </authorList>
    </citation>
    <scope>NUCLEOTIDE SEQUENCE</scope>
    <source>
        <strain evidence="12">ARSEF 14590</strain>
    </source>
</reference>
<dbReference type="InterPro" id="IPR020846">
    <property type="entry name" value="MFS_dom"/>
</dbReference>
<comment type="caution">
    <text evidence="12">The sequence shown here is derived from an EMBL/GenBank/DDBJ whole genome shotgun (WGS) entry which is preliminary data.</text>
</comment>
<feature type="transmembrane region" description="Helical" evidence="10">
    <location>
        <begin position="351"/>
        <end position="371"/>
    </location>
</feature>
<dbReference type="GO" id="GO:0005351">
    <property type="term" value="F:carbohydrate:proton symporter activity"/>
    <property type="evidence" value="ECO:0007669"/>
    <property type="project" value="TreeGrafter"/>
</dbReference>
<dbReference type="PANTHER" id="PTHR48022">
    <property type="entry name" value="PLASTIDIC GLUCOSE TRANSPORTER 4"/>
    <property type="match status" value="1"/>
</dbReference>
<feature type="transmembrane region" description="Helical" evidence="10">
    <location>
        <begin position="88"/>
        <end position="107"/>
    </location>
</feature>
<comment type="subcellular location">
    <subcellularLocation>
        <location evidence="1">Membrane</location>
        <topology evidence="1">Multi-pass membrane protein</topology>
    </subcellularLocation>
</comment>
<evidence type="ECO:0000256" key="7">
    <source>
        <dbReference type="ARBA" id="ARBA00023180"/>
    </source>
</evidence>
<feature type="transmembrane region" description="Helical" evidence="10">
    <location>
        <begin position="383"/>
        <end position="404"/>
    </location>
</feature>
<protein>
    <recommendedName>
        <fullName evidence="11">Major facilitator superfamily (MFS) profile domain-containing protein</fullName>
    </recommendedName>
</protein>
<dbReference type="InterPro" id="IPR005828">
    <property type="entry name" value="MFS_sugar_transport-like"/>
</dbReference>
<dbReference type="PROSITE" id="PS50850">
    <property type="entry name" value="MFS"/>
    <property type="match status" value="1"/>
</dbReference>
<feature type="transmembrane region" description="Helical" evidence="10">
    <location>
        <begin position="41"/>
        <end position="68"/>
    </location>
</feature>
<accession>A0AAJ0CSP8</accession>
<feature type="transmembrane region" description="Helical" evidence="10">
    <location>
        <begin position="416"/>
        <end position="433"/>
    </location>
</feature>
<feature type="transmembrane region" description="Helical" evidence="10">
    <location>
        <begin position="119"/>
        <end position="139"/>
    </location>
</feature>
<evidence type="ECO:0000256" key="6">
    <source>
        <dbReference type="ARBA" id="ARBA00023136"/>
    </source>
</evidence>
<evidence type="ECO:0000256" key="10">
    <source>
        <dbReference type="SAM" id="Phobius"/>
    </source>
</evidence>
<feature type="transmembrane region" description="Helical" evidence="10">
    <location>
        <begin position="481"/>
        <end position="502"/>
    </location>
</feature>
<dbReference type="SUPFAM" id="SSF103473">
    <property type="entry name" value="MFS general substrate transporter"/>
    <property type="match status" value="1"/>
</dbReference>
<keyword evidence="13" id="KW-1185">Reference proteome</keyword>
<keyword evidence="3 8" id="KW-0813">Transport</keyword>
<feature type="domain" description="Major facilitator superfamily (MFS) profile" evidence="11">
    <location>
        <begin position="45"/>
        <end position="506"/>
    </location>
</feature>
<feature type="transmembrane region" description="Helical" evidence="10">
    <location>
        <begin position="318"/>
        <end position="339"/>
    </location>
</feature>
<keyword evidence="5 10" id="KW-1133">Transmembrane helix</keyword>
<dbReference type="NCBIfam" id="TIGR00879">
    <property type="entry name" value="SP"/>
    <property type="match status" value="1"/>
</dbReference>
<dbReference type="InterPro" id="IPR003663">
    <property type="entry name" value="Sugar/inositol_transpt"/>
</dbReference>
<evidence type="ECO:0000256" key="8">
    <source>
        <dbReference type="RuleBase" id="RU003346"/>
    </source>
</evidence>
<dbReference type="InterPro" id="IPR036259">
    <property type="entry name" value="MFS_trans_sf"/>
</dbReference>
<dbReference type="PANTHER" id="PTHR48022:SF14">
    <property type="entry name" value="MAJOR FACILITATOR SUPERFAMILY (MFS) PROFILE DOMAIN-CONTAINING PROTEIN-RELATED"/>
    <property type="match status" value="1"/>
</dbReference>
<feature type="transmembrane region" description="Helical" evidence="10">
    <location>
        <begin position="454"/>
        <end position="475"/>
    </location>
</feature>
<evidence type="ECO:0000313" key="13">
    <source>
        <dbReference type="Proteomes" id="UP001251528"/>
    </source>
</evidence>
<dbReference type="PRINTS" id="PR00171">
    <property type="entry name" value="SUGRTRNSPORT"/>
</dbReference>
<dbReference type="PROSITE" id="PS00216">
    <property type="entry name" value="SUGAR_TRANSPORT_1"/>
    <property type="match status" value="1"/>
</dbReference>
<gene>
    <name evidence="12" type="ORF">QQS21_003689</name>
</gene>
<dbReference type="EMBL" id="JASWJB010000050">
    <property type="protein sequence ID" value="KAK2605849.1"/>
    <property type="molecule type" value="Genomic_DNA"/>
</dbReference>
<dbReference type="AlphaFoldDB" id="A0AAJ0CSP8"/>
<feature type="transmembrane region" description="Helical" evidence="10">
    <location>
        <begin position="145"/>
        <end position="166"/>
    </location>
</feature>
<dbReference type="Pfam" id="PF00083">
    <property type="entry name" value="Sugar_tr"/>
    <property type="match status" value="1"/>
</dbReference>
<sequence length="547" mass="60654">MDHKAVFDSPKAEHQESDVVPDLSTEPYGPAGFRGIAASRYVAICASFSAIGGLLFGYDQGVISVILVMEQFLGRFQEVSDTASGAGFYKGLMTAMITLGAFFGALNQGWIADTYSRKYSIMIAVAFFTLGSALQTAAIDYVMLVVARFIGGIGIGMLSMVVPLYISEISPAEIRGTLLVLEELSIVLGIVVSFWITYGTQYINSHWSWQLPFLLQIIPGLFLGFGAIFLPFSPRWLASKGRDEEALVNLAKLRSLPTSDPRVQREWLEIITESKFQRGILAERHPTLVNGGMSNTLKLEFSSWLDCFKKGCWRRTHVGAGLMFFQQFVGINALIYYSPTLFGTMGLDHNMQLIMSGVLNVTQLIGVMSSLWTLDRFGRRKILLYGSVGMFLSHFIIAVLVGKFSSSWPAHKTEGWTSVAFLLFYMLAFGASWGPVPWAMPAEIFPSSLRAKGVSISTCSNWLNNFIVGLITPPLVQNTGFGAYTFFAVFCFLSFAWTFYFVPETNGKTLEQMDEVFRDYSSTEEVARKNQLFAETVRERTSGNVSA</sequence>
<feature type="region of interest" description="Disordered" evidence="9">
    <location>
        <begin position="1"/>
        <end position="21"/>
    </location>
</feature>
<evidence type="ECO:0000256" key="4">
    <source>
        <dbReference type="ARBA" id="ARBA00022692"/>
    </source>
</evidence>
<dbReference type="FunFam" id="1.20.1250.20:FF:000026">
    <property type="entry name" value="MFS quinate transporter QutD"/>
    <property type="match status" value="1"/>
</dbReference>
<feature type="transmembrane region" description="Helical" evidence="10">
    <location>
        <begin position="178"/>
        <end position="198"/>
    </location>
</feature>
<keyword evidence="7" id="KW-0325">Glycoprotein</keyword>
<evidence type="ECO:0000256" key="1">
    <source>
        <dbReference type="ARBA" id="ARBA00004141"/>
    </source>
</evidence>
<keyword evidence="4 10" id="KW-0812">Transmembrane</keyword>
<dbReference type="InterPro" id="IPR050360">
    <property type="entry name" value="MFS_Sugar_Transporters"/>
</dbReference>
<feature type="transmembrane region" description="Helical" evidence="10">
    <location>
        <begin position="213"/>
        <end position="232"/>
    </location>
</feature>
<evidence type="ECO:0000256" key="3">
    <source>
        <dbReference type="ARBA" id="ARBA00022448"/>
    </source>
</evidence>
<evidence type="ECO:0000256" key="5">
    <source>
        <dbReference type="ARBA" id="ARBA00022989"/>
    </source>
</evidence>
<evidence type="ECO:0000256" key="2">
    <source>
        <dbReference type="ARBA" id="ARBA00010992"/>
    </source>
</evidence>
<evidence type="ECO:0000259" key="11">
    <source>
        <dbReference type="PROSITE" id="PS50850"/>
    </source>
</evidence>
<organism evidence="12 13">
    <name type="scientific">Conoideocrella luteorostrata</name>
    <dbReference type="NCBI Taxonomy" id="1105319"/>
    <lineage>
        <taxon>Eukaryota</taxon>
        <taxon>Fungi</taxon>
        <taxon>Dikarya</taxon>
        <taxon>Ascomycota</taxon>
        <taxon>Pezizomycotina</taxon>
        <taxon>Sordariomycetes</taxon>
        <taxon>Hypocreomycetidae</taxon>
        <taxon>Hypocreales</taxon>
        <taxon>Clavicipitaceae</taxon>
        <taxon>Conoideocrella</taxon>
    </lineage>
</organism>
<dbReference type="InterPro" id="IPR005829">
    <property type="entry name" value="Sugar_transporter_CS"/>
</dbReference>
<feature type="compositionally biased region" description="Basic and acidic residues" evidence="9">
    <location>
        <begin position="1"/>
        <end position="17"/>
    </location>
</feature>
<proteinExistence type="inferred from homology"/>
<dbReference type="GO" id="GO:0016020">
    <property type="term" value="C:membrane"/>
    <property type="evidence" value="ECO:0007669"/>
    <property type="project" value="UniProtKB-SubCell"/>
</dbReference>
<comment type="similarity">
    <text evidence="2 8">Belongs to the major facilitator superfamily. Sugar transporter (TC 2.A.1.1) family.</text>
</comment>
<name>A0AAJ0CSP8_9HYPO</name>
<evidence type="ECO:0000313" key="12">
    <source>
        <dbReference type="EMBL" id="KAK2605849.1"/>
    </source>
</evidence>